<feature type="compositionally biased region" description="Basic and acidic residues" evidence="5">
    <location>
        <begin position="365"/>
        <end position="377"/>
    </location>
</feature>
<feature type="transmembrane region" description="Helical" evidence="6">
    <location>
        <begin position="38"/>
        <end position="60"/>
    </location>
</feature>
<keyword evidence="2 6" id="KW-0812">Transmembrane</keyword>
<dbReference type="GO" id="GO:0007189">
    <property type="term" value="P:adenylate cyclase-activating G protein-coupled receptor signaling pathway"/>
    <property type="evidence" value="ECO:0007669"/>
    <property type="project" value="TreeGrafter"/>
</dbReference>
<feature type="transmembrane region" description="Helical" evidence="6">
    <location>
        <begin position="248"/>
        <end position="266"/>
    </location>
</feature>
<dbReference type="GO" id="GO:0004930">
    <property type="term" value="F:G protein-coupled receptor activity"/>
    <property type="evidence" value="ECO:0007669"/>
    <property type="project" value="InterPro"/>
</dbReference>
<evidence type="ECO:0000256" key="1">
    <source>
        <dbReference type="ARBA" id="ARBA00004141"/>
    </source>
</evidence>
<evidence type="ECO:0000313" key="8">
    <source>
        <dbReference type="EMBL" id="KAF2643325.1"/>
    </source>
</evidence>
<proteinExistence type="predicted"/>
<evidence type="ECO:0000256" key="2">
    <source>
        <dbReference type="ARBA" id="ARBA00022692"/>
    </source>
</evidence>
<gene>
    <name evidence="8" type="ORF">P280DRAFT_249801</name>
</gene>
<organism evidence="8 9">
    <name type="scientific">Massarina eburnea CBS 473.64</name>
    <dbReference type="NCBI Taxonomy" id="1395130"/>
    <lineage>
        <taxon>Eukaryota</taxon>
        <taxon>Fungi</taxon>
        <taxon>Dikarya</taxon>
        <taxon>Ascomycota</taxon>
        <taxon>Pezizomycotina</taxon>
        <taxon>Dothideomycetes</taxon>
        <taxon>Pleosporomycetidae</taxon>
        <taxon>Pleosporales</taxon>
        <taxon>Massarineae</taxon>
        <taxon>Massarinaceae</taxon>
        <taxon>Massarina</taxon>
    </lineage>
</organism>
<feature type="transmembrane region" description="Helical" evidence="6">
    <location>
        <begin position="122"/>
        <end position="144"/>
    </location>
</feature>
<feature type="transmembrane region" description="Helical" evidence="6">
    <location>
        <begin position="80"/>
        <end position="102"/>
    </location>
</feature>
<protein>
    <recommendedName>
        <fullName evidence="7">G-protein coupled receptors family 1 profile domain-containing protein</fullName>
    </recommendedName>
</protein>
<dbReference type="EMBL" id="MU006780">
    <property type="protein sequence ID" value="KAF2643325.1"/>
    <property type="molecule type" value="Genomic_DNA"/>
</dbReference>
<sequence length="457" mass="51480">MTPYDLASSAFEARTALEKRYFSRPNSLDPMTPVYKTGLIPVAVFAMMSLISVFSLLSFITYRLITWRKYYKEYVGYNQYVILIYNLLLADLQQAIAFTMTFHWLRLERIVAPTVPCFIQAWFLQIGDVSSGFFVLAIAIHTWLGVVKGYRMPYQWFVVVILCIWAVSLLLTLIGPAIYGNRFFTRAGGWCWVSVDFQSERLYLHYLWIFIIEVGTLLIYAHIFFHLRGRLRSIINNDSSKLARATKFMVMYPAVYVVLTLPIAIGRMVSMGGVNMPDVFFCIAGSFLTSCGWIDALLYTLTRRVFVGGGEVSGHHYNRTLVTTTATNAARPGDTYGMQSMNKDPIPPTGARTVTIVGGSNRISRIVDKTKPSDRSTRKPQRSRPVPLREHSPNGSEDSIMKPGPNAIGIVTETNIQVESTRDSDSDLPSPSGSRPFRRQNDSNGNLSDHSTYADKT</sequence>
<dbReference type="PROSITE" id="PS50262">
    <property type="entry name" value="G_PROTEIN_RECEP_F1_2"/>
    <property type="match status" value="1"/>
</dbReference>
<feature type="compositionally biased region" description="Polar residues" evidence="5">
    <location>
        <begin position="442"/>
        <end position="451"/>
    </location>
</feature>
<dbReference type="GO" id="GO:0005886">
    <property type="term" value="C:plasma membrane"/>
    <property type="evidence" value="ECO:0007669"/>
    <property type="project" value="TreeGrafter"/>
</dbReference>
<dbReference type="AlphaFoldDB" id="A0A6A6S6R4"/>
<feature type="transmembrane region" description="Helical" evidence="6">
    <location>
        <begin position="278"/>
        <end position="299"/>
    </location>
</feature>
<dbReference type="OrthoDB" id="100006at2759"/>
<feature type="transmembrane region" description="Helical" evidence="6">
    <location>
        <begin position="156"/>
        <end position="179"/>
    </location>
</feature>
<reference evidence="8" key="1">
    <citation type="journal article" date="2020" name="Stud. Mycol.">
        <title>101 Dothideomycetes genomes: a test case for predicting lifestyles and emergence of pathogens.</title>
        <authorList>
            <person name="Haridas S."/>
            <person name="Albert R."/>
            <person name="Binder M."/>
            <person name="Bloem J."/>
            <person name="Labutti K."/>
            <person name="Salamov A."/>
            <person name="Andreopoulos B."/>
            <person name="Baker S."/>
            <person name="Barry K."/>
            <person name="Bills G."/>
            <person name="Bluhm B."/>
            <person name="Cannon C."/>
            <person name="Castanera R."/>
            <person name="Culley D."/>
            <person name="Daum C."/>
            <person name="Ezra D."/>
            <person name="Gonzalez J."/>
            <person name="Henrissat B."/>
            <person name="Kuo A."/>
            <person name="Liang C."/>
            <person name="Lipzen A."/>
            <person name="Lutzoni F."/>
            <person name="Magnuson J."/>
            <person name="Mondo S."/>
            <person name="Nolan M."/>
            <person name="Ohm R."/>
            <person name="Pangilinan J."/>
            <person name="Park H.-J."/>
            <person name="Ramirez L."/>
            <person name="Alfaro M."/>
            <person name="Sun H."/>
            <person name="Tritt A."/>
            <person name="Yoshinaga Y."/>
            <person name="Zwiers L.-H."/>
            <person name="Turgeon B."/>
            <person name="Goodwin S."/>
            <person name="Spatafora J."/>
            <person name="Crous P."/>
            <person name="Grigoriev I."/>
        </authorList>
    </citation>
    <scope>NUCLEOTIDE SEQUENCE</scope>
    <source>
        <strain evidence="8">CBS 473.64</strain>
    </source>
</reference>
<dbReference type="SUPFAM" id="SSF81321">
    <property type="entry name" value="Family A G protein-coupled receptor-like"/>
    <property type="match status" value="1"/>
</dbReference>
<dbReference type="InterPro" id="IPR000276">
    <property type="entry name" value="GPCR_Rhodpsn"/>
</dbReference>
<feature type="region of interest" description="Disordered" evidence="5">
    <location>
        <begin position="330"/>
        <end position="457"/>
    </location>
</feature>
<feature type="transmembrane region" description="Helical" evidence="6">
    <location>
        <begin position="206"/>
        <end position="227"/>
    </location>
</feature>
<keyword evidence="4 6" id="KW-0472">Membrane</keyword>
<feature type="domain" description="G-protein coupled receptors family 1 profile" evidence="7">
    <location>
        <begin position="51"/>
        <end position="299"/>
    </location>
</feature>
<dbReference type="Gene3D" id="1.20.1070.10">
    <property type="entry name" value="Rhodopsin 7-helix transmembrane proteins"/>
    <property type="match status" value="1"/>
</dbReference>
<keyword evidence="3 6" id="KW-1133">Transmembrane helix</keyword>
<evidence type="ECO:0000259" key="7">
    <source>
        <dbReference type="PROSITE" id="PS50262"/>
    </source>
</evidence>
<dbReference type="PANTHER" id="PTHR23112:SF37">
    <property type="entry name" value="G PROTEIN-COUPLED RECEPTOR GPR1"/>
    <property type="match status" value="1"/>
</dbReference>
<evidence type="ECO:0000256" key="4">
    <source>
        <dbReference type="ARBA" id="ARBA00023136"/>
    </source>
</evidence>
<dbReference type="Proteomes" id="UP000799753">
    <property type="component" value="Unassembled WGS sequence"/>
</dbReference>
<name>A0A6A6S6R4_9PLEO</name>
<evidence type="ECO:0000313" key="9">
    <source>
        <dbReference type="Proteomes" id="UP000799753"/>
    </source>
</evidence>
<dbReference type="PANTHER" id="PTHR23112">
    <property type="entry name" value="G PROTEIN-COUPLED RECEPTOR 157-RELATED"/>
    <property type="match status" value="1"/>
</dbReference>
<comment type="subcellular location">
    <subcellularLocation>
        <location evidence="1">Membrane</location>
        <topology evidence="1">Multi-pass membrane protein</topology>
    </subcellularLocation>
</comment>
<evidence type="ECO:0000256" key="6">
    <source>
        <dbReference type="SAM" id="Phobius"/>
    </source>
</evidence>
<dbReference type="InterPro" id="IPR017452">
    <property type="entry name" value="GPCR_Rhodpsn_7TM"/>
</dbReference>
<evidence type="ECO:0000256" key="3">
    <source>
        <dbReference type="ARBA" id="ARBA00022989"/>
    </source>
</evidence>
<dbReference type="Pfam" id="PF00001">
    <property type="entry name" value="7tm_1"/>
    <property type="match status" value="1"/>
</dbReference>
<evidence type="ECO:0000256" key="5">
    <source>
        <dbReference type="SAM" id="MobiDB-lite"/>
    </source>
</evidence>
<accession>A0A6A6S6R4</accession>
<keyword evidence="9" id="KW-1185">Reference proteome</keyword>